<evidence type="ECO:0000256" key="3">
    <source>
        <dbReference type="ARBA" id="ARBA00022515"/>
    </source>
</evidence>
<comment type="caution">
    <text evidence="10">The sequence shown here is derived from an EMBL/GenBank/DDBJ whole genome shotgun (WGS) entry which is preliminary data.</text>
</comment>
<evidence type="ECO:0000256" key="4">
    <source>
        <dbReference type="ARBA" id="ARBA00022679"/>
    </source>
</evidence>
<dbReference type="EMBL" id="NBIV01000006">
    <property type="protein sequence ID" value="PXF49292.1"/>
    <property type="molecule type" value="Genomic_DNA"/>
</dbReference>
<dbReference type="InterPro" id="IPR002755">
    <property type="entry name" value="DNA_primase_S"/>
</dbReference>
<keyword evidence="11" id="KW-1185">Reference proteome</keyword>
<evidence type="ECO:0000256" key="5">
    <source>
        <dbReference type="ARBA" id="ARBA00022695"/>
    </source>
</evidence>
<dbReference type="PANTHER" id="PTHR10536">
    <property type="entry name" value="DNA PRIMASE SMALL SUBUNIT"/>
    <property type="match status" value="1"/>
</dbReference>
<dbReference type="InterPro" id="IPR014052">
    <property type="entry name" value="DNA_primase_ssu_euk/arc"/>
</dbReference>
<keyword evidence="3 9" id="KW-0639">Primosome</keyword>
<dbReference type="STRING" id="448386.A0A2V3J595"/>
<dbReference type="GO" id="GO:0005658">
    <property type="term" value="C:alpha DNA polymerase:primase complex"/>
    <property type="evidence" value="ECO:0007669"/>
    <property type="project" value="UniProtKB-ARBA"/>
</dbReference>
<comment type="similarity">
    <text evidence="1 9">Belongs to the eukaryotic-type primase small subunit family.</text>
</comment>
<keyword evidence="8" id="KW-0804">Transcription</keyword>
<dbReference type="SUPFAM" id="SSF56747">
    <property type="entry name" value="Prim-pol domain"/>
    <property type="match status" value="1"/>
</dbReference>
<dbReference type="OrthoDB" id="19606at2759"/>
<dbReference type="CDD" id="cd04860">
    <property type="entry name" value="AE_Prim_S"/>
    <property type="match status" value="1"/>
</dbReference>
<evidence type="ECO:0000256" key="6">
    <source>
        <dbReference type="ARBA" id="ARBA00022705"/>
    </source>
</evidence>
<organism evidence="10 11">
    <name type="scientific">Gracilariopsis chorda</name>
    <dbReference type="NCBI Taxonomy" id="448386"/>
    <lineage>
        <taxon>Eukaryota</taxon>
        <taxon>Rhodophyta</taxon>
        <taxon>Florideophyceae</taxon>
        <taxon>Rhodymeniophycidae</taxon>
        <taxon>Gracilariales</taxon>
        <taxon>Gracilariaceae</taxon>
        <taxon>Gracilariopsis</taxon>
    </lineage>
</organism>
<dbReference type="AlphaFoldDB" id="A0A2V3J595"/>
<protein>
    <recommendedName>
        <fullName evidence="9">DNA primase</fullName>
        <ecNumber evidence="9">2.7.7.-</ecNumber>
    </recommendedName>
</protein>
<evidence type="ECO:0000256" key="2">
    <source>
        <dbReference type="ARBA" id="ARBA00022478"/>
    </source>
</evidence>
<dbReference type="Pfam" id="PF01896">
    <property type="entry name" value="DNA_primase_S"/>
    <property type="match status" value="1"/>
</dbReference>
<dbReference type="EC" id="2.7.7.-" evidence="9"/>
<reference evidence="10 11" key="1">
    <citation type="journal article" date="2018" name="Mol. Biol. Evol.">
        <title>Analysis of the draft genome of the red seaweed Gracilariopsis chorda provides insights into genome size evolution in Rhodophyta.</title>
        <authorList>
            <person name="Lee J."/>
            <person name="Yang E.C."/>
            <person name="Graf L."/>
            <person name="Yang J.H."/>
            <person name="Qiu H."/>
            <person name="Zel Zion U."/>
            <person name="Chan C.X."/>
            <person name="Stephens T.G."/>
            <person name="Weber A.P.M."/>
            <person name="Boo G.H."/>
            <person name="Boo S.M."/>
            <person name="Kim K.M."/>
            <person name="Shin Y."/>
            <person name="Jung M."/>
            <person name="Lee S.J."/>
            <person name="Yim H.S."/>
            <person name="Lee J.H."/>
            <person name="Bhattacharya D."/>
            <person name="Yoon H.S."/>
        </authorList>
    </citation>
    <scope>NUCLEOTIDE SEQUENCE [LARGE SCALE GENOMIC DNA]</scope>
    <source>
        <strain evidence="10 11">SKKU-2015</strain>
        <tissue evidence="10">Whole body</tissue>
    </source>
</reference>
<keyword evidence="2 9" id="KW-0240">DNA-directed RNA polymerase</keyword>
<proteinExistence type="inferred from homology"/>
<dbReference type="GO" id="GO:0006269">
    <property type="term" value="P:DNA replication, synthesis of primer"/>
    <property type="evidence" value="ECO:0007669"/>
    <property type="project" value="UniProtKB-KW"/>
</dbReference>
<evidence type="ECO:0000313" key="10">
    <source>
        <dbReference type="EMBL" id="PXF49292.1"/>
    </source>
</evidence>
<keyword evidence="7" id="KW-0479">Metal-binding</keyword>
<evidence type="ECO:0000256" key="1">
    <source>
        <dbReference type="ARBA" id="ARBA00009762"/>
    </source>
</evidence>
<gene>
    <name evidence="10" type="ORF">BWQ96_00866</name>
</gene>
<dbReference type="Gene3D" id="3.90.920.10">
    <property type="entry name" value="DNA primase, PRIM domain"/>
    <property type="match status" value="1"/>
</dbReference>
<keyword evidence="4 9" id="KW-0808">Transferase</keyword>
<dbReference type="NCBIfam" id="TIGR00335">
    <property type="entry name" value="primase_sml"/>
    <property type="match status" value="1"/>
</dbReference>
<evidence type="ECO:0000256" key="9">
    <source>
        <dbReference type="RuleBase" id="RU003514"/>
    </source>
</evidence>
<sequence length="422" mass="48268">MPAPNAAPTSAAALQRADLPAKLRWYYARLFPIELITRWLRYGSDSTLAHREISFTLAGDIYLRWKSFGDKAAFLEELHAKRPVKIDIGAVYNNEPCKKHSIGAPFTPSQKELVFDIDMTDYEDVMAAATANMSPTDVCDNNWEYMAAAVEVIDTALREDFGFKIIMWVYSGRRGVHCWVADQRARFMSNEQRSAVADFLHVRFEGRENRGRRQMEVTHPMHPSLRRARTICEPVFRKMLRKQALLDGEKAICDMLELISNAVVRAEIREKVVRMRGDADEVWERIEKEVGKAARNEFGMRAMADYMVLRYTYPRLDVNVSREMNHLLKAPFCVHPKTGRVCVPFRAAEAARFRPGEMAPVLDGLLNEIDGGGGGEMSAKLEEGVRVLEEFVKGCEMEVREKARLNKLDQVDRRNVMELMKD</sequence>
<keyword evidence="6 9" id="KW-0235">DNA replication</keyword>
<dbReference type="Proteomes" id="UP000247409">
    <property type="component" value="Unassembled WGS sequence"/>
</dbReference>
<accession>A0A2V3J595</accession>
<evidence type="ECO:0000256" key="7">
    <source>
        <dbReference type="ARBA" id="ARBA00022723"/>
    </source>
</evidence>
<dbReference type="GO" id="GO:0003899">
    <property type="term" value="F:DNA-directed RNA polymerase activity"/>
    <property type="evidence" value="ECO:0007669"/>
    <property type="project" value="InterPro"/>
</dbReference>
<name>A0A2V3J595_9FLOR</name>
<dbReference type="GO" id="GO:0046872">
    <property type="term" value="F:metal ion binding"/>
    <property type="evidence" value="ECO:0007669"/>
    <property type="project" value="UniProtKB-KW"/>
</dbReference>
<evidence type="ECO:0000256" key="8">
    <source>
        <dbReference type="ARBA" id="ARBA00023163"/>
    </source>
</evidence>
<keyword evidence="5" id="KW-0548">Nucleotidyltransferase</keyword>
<evidence type="ECO:0000313" key="11">
    <source>
        <dbReference type="Proteomes" id="UP000247409"/>
    </source>
</evidence>